<keyword evidence="4" id="KW-1185">Reference proteome</keyword>
<gene>
    <name evidence="3" type="ORF">JDN41_02180</name>
</gene>
<protein>
    <submittedName>
        <fullName evidence="3">MaoC family dehydratase</fullName>
    </submittedName>
</protein>
<dbReference type="PANTHER" id="PTHR43437">
    <property type="entry name" value="HYDROXYACYL-THIOESTER DEHYDRATASE TYPE 2, MITOCHONDRIAL-RELATED"/>
    <property type="match status" value="1"/>
</dbReference>
<comment type="caution">
    <text evidence="3">The sequence shown here is derived from an EMBL/GenBank/DDBJ whole genome shotgun (WGS) entry which is preliminary data.</text>
</comment>
<evidence type="ECO:0000256" key="1">
    <source>
        <dbReference type="ARBA" id="ARBA00023239"/>
    </source>
</evidence>
<evidence type="ECO:0000259" key="2">
    <source>
        <dbReference type="Pfam" id="PF01575"/>
    </source>
</evidence>
<proteinExistence type="predicted"/>
<sequence>MTGTAQQGLYFEDLSVGQEGSLTSTVKDEHITGFAEISGDTNPVHLDEAFAATTPFKQRIAHGMLSAAYISAVFGTKLPGPGCIYISQTLNFKGPVHIGDEVVTTVRVTDLITEKRRAIFHCECKVGGKTVVVGEAVIMVPSREPKQK</sequence>
<name>A0A8I1GFJ8_9HYPH</name>
<evidence type="ECO:0000313" key="3">
    <source>
        <dbReference type="EMBL" id="MBJ7542360.1"/>
    </source>
</evidence>
<dbReference type="Proteomes" id="UP000623250">
    <property type="component" value="Unassembled WGS sequence"/>
</dbReference>
<dbReference type="PANTHER" id="PTHR43437:SF3">
    <property type="entry name" value="HYDROXYACYL-THIOESTER DEHYDRATASE TYPE 2, MITOCHONDRIAL"/>
    <property type="match status" value="1"/>
</dbReference>
<evidence type="ECO:0000313" key="4">
    <source>
        <dbReference type="Proteomes" id="UP000623250"/>
    </source>
</evidence>
<dbReference type="AlphaFoldDB" id="A0A8I1GFJ8"/>
<dbReference type="EMBL" id="JAEMUK010000005">
    <property type="protein sequence ID" value="MBJ7542360.1"/>
    <property type="molecule type" value="Genomic_DNA"/>
</dbReference>
<reference evidence="3 4" key="1">
    <citation type="submission" date="2020-12" db="EMBL/GenBank/DDBJ databases">
        <title>Revised draft genomes of Rhodomicrobium vannielii ATCC 17100 and Rhodomicrobium udaipurense JA643.</title>
        <authorList>
            <person name="Conners E.M."/>
            <person name="Davenport E.J."/>
            <person name="Bose A."/>
        </authorList>
    </citation>
    <scope>NUCLEOTIDE SEQUENCE [LARGE SCALE GENOMIC DNA]</scope>
    <source>
        <strain evidence="3 4">JA643</strain>
    </source>
</reference>
<dbReference type="CDD" id="cd03449">
    <property type="entry name" value="R_hydratase"/>
    <property type="match status" value="1"/>
</dbReference>
<dbReference type="InterPro" id="IPR002539">
    <property type="entry name" value="MaoC-like_dom"/>
</dbReference>
<dbReference type="InterPro" id="IPR029069">
    <property type="entry name" value="HotDog_dom_sf"/>
</dbReference>
<organism evidence="3 4">
    <name type="scientific">Rhodomicrobium udaipurense</name>
    <dbReference type="NCBI Taxonomy" id="1202716"/>
    <lineage>
        <taxon>Bacteria</taxon>
        <taxon>Pseudomonadati</taxon>
        <taxon>Pseudomonadota</taxon>
        <taxon>Alphaproteobacteria</taxon>
        <taxon>Hyphomicrobiales</taxon>
        <taxon>Hyphomicrobiaceae</taxon>
        <taxon>Rhodomicrobium</taxon>
    </lineage>
</organism>
<accession>A0A8I1GFJ8</accession>
<keyword evidence="1" id="KW-0456">Lyase</keyword>
<feature type="domain" description="MaoC-like" evidence="2">
    <location>
        <begin position="22"/>
        <end position="116"/>
    </location>
</feature>
<dbReference type="SUPFAM" id="SSF54637">
    <property type="entry name" value="Thioesterase/thiol ester dehydrase-isomerase"/>
    <property type="match status" value="1"/>
</dbReference>
<dbReference type="InterPro" id="IPR050965">
    <property type="entry name" value="UPF0336/Enoyl-CoA_hydratase"/>
</dbReference>
<dbReference type="RefSeq" id="WP_013419243.1">
    <property type="nucleotide sequence ID" value="NZ_JAEMUK010000005.1"/>
</dbReference>
<dbReference type="FunFam" id="3.10.129.10:FF:000042">
    <property type="entry name" value="MaoC domain protein dehydratase"/>
    <property type="match status" value="1"/>
</dbReference>
<dbReference type="GO" id="GO:0019171">
    <property type="term" value="F:(3R)-hydroxyacyl-[acyl-carrier-protein] dehydratase activity"/>
    <property type="evidence" value="ECO:0007669"/>
    <property type="project" value="TreeGrafter"/>
</dbReference>
<dbReference type="GO" id="GO:0006633">
    <property type="term" value="P:fatty acid biosynthetic process"/>
    <property type="evidence" value="ECO:0007669"/>
    <property type="project" value="TreeGrafter"/>
</dbReference>
<dbReference type="Pfam" id="PF01575">
    <property type="entry name" value="MaoC_dehydratas"/>
    <property type="match status" value="1"/>
</dbReference>
<dbReference type="Gene3D" id="3.10.129.10">
    <property type="entry name" value="Hotdog Thioesterase"/>
    <property type="match status" value="1"/>
</dbReference>